<accession>A0A2D0NJH1</accession>
<dbReference type="EMBL" id="PDUD01000001">
    <property type="protein sequence ID" value="PHN08655.1"/>
    <property type="molecule type" value="Genomic_DNA"/>
</dbReference>
<dbReference type="InterPro" id="IPR011234">
    <property type="entry name" value="Fumarylacetoacetase-like_C"/>
</dbReference>
<name>A0A2D0NJH1_FLAN2</name>
<dbReference type="InterPro" id="IPR050772">
    <property type="entry name" value="Hydratase-Decarb/MhpD_sf"/>
</dbReference>
<dbReference type="RefSeq" id="WP_099148245.1">
    <property type="nucleotide sequence ID" value="NZ_PDUD01000001.1"/>
</dbReference>
<dbReference type="Gene3D" id="3.90.850.10">
    <property type="entry name" value="Fumarylacetoacetase-like, C-terminal domain"/>
    <property type="match status" value="1"/>
</dbReference>
<dbReference type="SUPFAM" id="SSF56529">
    <property type="entry name" value="FAH"/>
    <property type="match status" value="1"/>
</dbReference>
<dbReference type="PANTHER" id="PTHR30143:SF0">
    <property type="entry name" value="2-KETO-4-PENTENOATE HYDRATASE"/>
    <property type="match status" value="1"/>
</dbReference>
<dbReference type="Pfam" id="PF01557">
    <property type="entry name" value="FAA_hydrolase"/>
    <property type="match status" value="1"/>
</dbReference>
<dbReference type="PANTHER" id="PTHR30143">
    <property type="entry name" value="ACID HYDRATASE"/>
    <property type="match status" value="1"/>
</dbReference>
<feature type="domain" description="Fumarylacetoacetase-like C-terminal" evidence="3">
    <location>
        <begin position="131"/>
        <end position="266"/>
    </location>
</feature>
<evidence type="ECO:0000313" key="5">
    <source>
        <dbReference type="Proteomes" id="UP000223913"/>
    </source>
</evidence>
<organism evidence="4 5">
    <name type="scientific">Flavilitoribacter nigricans (strain ATCC 23147 / DSM 23189 / NBRC 102662 / NCIMB 1420 / SS-2)</name>
    <name type="common">Lewinella nigricans</name>
    <dbReference type="NCBI Taxonomy" id="1122177"/>
    <lineage>
        <taxon>Bacteria</taxon>
        <taxon>Pseudomonadati</taxon>
        <taxon>Bacteroidota</taxon>
        <taxon>Saprospiria</taxon>
        <taxon>Saprospirales</taxon>
        <taxon>Lewinellaceae</taxon>
        <taxon>Flavilitoribacter</taxon>
    </lineage>
</organism>
<comment type="caution">
    <text evidence="4">The sequence shown here is derived from an EMBL/GenBank/DDBJ whole genome shotgun (WGS) entry which is preliminary data.</text>
</comment>
<gene>
    <name evidence="4" type="ORF">CRP01_01720</name>
</gene>
<keyword evidence="2" id="KW-0732">Signal</keyword>
<keyword evidence="5" id="KW-1185">Reference proteome</keyword>
<keyword evidence="1" id="KW-0456">Lyase</keyword>
<evidence type="ECO:0000256" key="2">
    <source>
        <dbReference type="SAM" id="SignalP"/>
    </source>
</evidence>
<feature type="chain" id="PRO_5012271436" description="Fumarylacetoacetase-like C-terminal domain-containing protein" evidence="2">
    <location>
        <begin position="23"/>
        <end position="293"/>
    </location>
</feature>
<dbReference type="InterPro" id="IPR036663">
    <property type="entry name" value="Fumarylacetoacetase_C_sf"/>
</dbReference>
<protein>
    <recommendedName>
        <fullName evidence="3">Fumarylacetoacetase-like C-terminal domain-containing protein</fullName>
    </recommendedName>
</protein>
<sequence length="293" mass="31713">MKTHTYLLLILGLCLGFLACQSSETTDTEVEEATLTTDQLADSIRYFRQNFEQTDFLSRRVHDLERQQSFDIQLKMLEQELAAGAKVVGWKMGGTATPDSAAFDPVFGYILDRYLVPTDSIVDSDHFPGGSMLVEGEIGFIIKNDLKEGVASKEALMDQIDQVIGAVEFAQSTAIPAGEGPLNLNYVIATGMGQVGTLPGTVQVAPGDFDFDAETVRCYVNDELAAEGSSANIFGNPLNALYELANLLPTQGQYLKAGDIVITGSTYQNPSIDGPADVRLEFSTLGTINFKSK</sequence>
<proteinExistence type="predicted"/>
<evidence type="ECO:0000259" key="3">
    <source>
        <dbReference type="Pfam" id="PF01557"/>
    </source>
</evidence>
<evidence type="ECO:0000256" key="1">
    <source>
        <dbReference type="ARBA" id="ARBA00023239"/>
    </source>
</evidence>
<reference evidence="4 5" key="1">
    <citation type="submission" date="2017-10" db="EMBL/GenBank/DDBJ databases">
        <title>The draft genome sequence of Lewinella nigricans NBRC 102662.</title>
        <authorList>
            <person name="Wang K."/>
        </authorList>
    </citation>
    <scope>NUCLEOTIDE SEQUENCE [LARGE SCALE GENOMIC DNA]</scope>
    <source>
        <strain evidence="4 5">NBRC 102662</strain>
    </source>
</reference>
<feature type="signal peptide" evidence="2">
    <location>
        <begin position="1"/>
        <end position="22"/>
    </location>
</feature>
<evidence type="ECO:0000313" key="4">
    <source>
        <dbReference type="EMBL" id="PHN08655.1"/>
    </source>
</evidence>
<dbReference type="AlphaFoldDB" id="A0A2D0NJH1"/>
<dbReference type="PROSITE" id="PS51257">
    <property type="entry name" value="PROKAR_LIPOPROTEIN"/>
    <property type="match status" value="1"/>
</dbReference>
<dbReference type="Proteomes" id="UP000223913">
    <property type="component" value="Unassembled WGS sequence"/>
</dbReference>
<dbReference type="GO" id="GO:0008684">
    <property type="term" value="F:2-oxopent-4-enoate hydratase activity"/>
    <property type="evidence" value="ECO:0007669"/>
    <property type="project" value="TreeGrafter"/>
</dbReference>
<dbReference type="GO" id="GO:0005737">
    <property type="term" value="C:cytoplasm"/>
    <property type="evidence" value="ECO:0007669"/>
    <property type="project" value="TreeGrafter"/>
</dbReference>